<organism evidence="3 4">
    <name type="scientific">Noviluteimonas lactosilytica</name>
    <dbReference type="NCBI Taxonomy" id="2888523"/>
    <lineage>
        <taxon>Bacteria</taxon>
        <taxon>Pseudomonadati</taxon>
        <taxon>Pseudomonadota</taxon>
        <taxon>Gammaproteobacteria</taxon>
        <taxon>Lysobacterales</taxon>
        <taxon>Lysobacteraceae</taxon>
        <taxon>Noviluteimonas</taxon>
    </lineage>
</organism>
<feature type="compositionally biased region" description="Low complexity" evidence="1">
    <location>
        <begin position="79"/>
        <end position="98"/>
    </location>
</feature>
<keyword evidence="4" id="KW-1185">Reference proteome</keyword>
<feature type="signal peptide" evidence="2">
    <location>
        <begin position="1"/>
        <end position="25"/>
    </location>
</feature>
<evidence type="ECO:0000313" key="3">
    <source>
        <dbReference type="EMBL" id="MCC8361862.1"/>
    </source>
</evidence>
<evidence type="ECO:0000313" key="4">
    <source>
        <dbReference type="Proteomes" id="UP001165293"/>
    </source>
</evidence>
<dbReference type="EMBL" id="JAJGAK010000001">
    <property type="protein sequence ID" value="MCC8361862.1"/>
    <property type="molecule type" value="Genomic_DNA"/>
</dbReference>
<feature type="region of interest" description="Disordered" evidence="1">
    <location>
        <begin position="28"/>
        <end position="98"/>
    </location>
</feature>
<protein>
    <submittedName>
        <fullName evidence="3">Uncharacterized protein</fullName>
    </submittedName>
</protein>
<dbReference type="PROSITE" id="PS51257">
    <property type="entry name" value="PROKAR_LIPOPROTEIN"/>
    <property type="match status" value="1"/>
</dbReference>
<gene>
    <name evidence="3" type="ORF">LK996_02030</name>
</gene>
<feature type="compositionally biased region" description="Low complexity" evidence="1">
    <location>
        <begin position="31"/>
        <end position="71"/>
    </location>
</feature>
<evidence type="ECO:0000256" key="1">
    <source>
        <dbReference type="SAM" id="MobiDB-lite"/>
    </source>
</evidence>
<proteinExistence type="predicted"/>
<sequence>MRNTMHKTKLALAFGALIAVGLVGCNKPADEAAAPPAPATVEAPAETMPTEPMTPAMPATAAMPTDATTVPSATTMMEPAPSSTAQAASDAAGAPPTE</sequence>
<evidence type="ECO:0000256" key="2">
    <source>
        <dbReference type="SAM" id="SignalP"/>
    </source>
</evidence>
<comment type="caution">
    <text evidence="3">The sequence shown here is derived from an EMBL/GenBank/DDBJ whole genome shotgun (WGS) entry which is preliminary data.</text>
</comment>
<keyword evidence="2" id="KW-0732">Signal</keyword>
<reference evidence="3" key="1">
    <citation type="submission" date="2021-10" db="EMBL/GenBank/DDBJ databases">
        <authorList>
            <person name="Lyu M."/>
            <person name="Wang X."/>
            <person name="Meng X."/>
            <person name="Xu K."/>
        </authorList>
    </citation>
    <scope>NUCLEOTIDE SEQUENCE</scope>
    <source>
        <strain evidence="3">A6</strain>
    </source>
</reference>
<feature type="chain" id="PRO_5046740399" evidence="2">
    <location>
        <begin position="26"/>
        <end position="98"/>
    </location>
</feature>
<accession>A0ABS8JE93</accession>
<dbReference type="Proteomes" id="UP001165293">
    <property type="component" value="Unassembled WGS sequence"/>
</dbReference>
<dbReference type="RefSeq" id="WP_230525508.1">
    <property type="nucleotide sequence ID" value="NZ_JAJGAK010000001.1"/>
</dbReference>
<name>A0ABS8JE93_9GAMM</name>